<evidence type="ECO:0000259" key="5">
    <source>
        <dbReference type="PROSITE" id="PS50835"/>
    </source>
</evidence>
<reference evidence="6 7" key="1">
    <citation type="submission" date="2024-04" db="EMBL/GenBank/DDBJ databases">
        <authorList>
            <person name="Waldvogel A.-M."/>
            <person name="Schoenle A."/>
        </authorList>
    </citation>
    <scope>NUCLEOTIDE SEQUENCE [LARGE SCALE GENOMIC DNA]</scope>
</reference>
<feature type="region of interest" description="Disordered" evidence="4">
    <location>
        <begin position="172"/>
        <end position="228"/>
    </location>
</feature>
<proteinExistence type="inferred from homology"/>
<feature type="compositionally biased region" description="Basic and acidic residues" evidence="4">
    <location>
        <begin position="60"/>
        <end position="80"/>
    </location>
</feature>
<dbReference type="SMART" id="SM00409">
    <property type="entry name" value="IG"/>
    <property type="match status" value="1"/>
</dbReference>
<dbReference type="GO" id="GO:0005516">
    <property type="term" value="F:calmodulin binding"/>
    <property type="evidence" value="ECO:0007669"/>
    <property type="project" value="UniProtKB-KW"/>
</dbReference>
<dbReference type="SMART" id="SM00408">
    <property type="entry name" value="IGc2"/>
    <property type="match status" value="1"/>
</dbReference>
<dbReference type="FunFam" id="2.60.40.10:FF:000080">
    <property type="entry name" value="Myosin light chain kinase, smooth muscle"/>
    <property type="match status" value="1"/>
</dbReference>
<evidence type="ECO:0000256" key="1">
    <source>
        <dbReference type="ARBA" id="ARBA00006692"/>
    </source>
</evidence>
<sequence>MVRLWSRNSVGECSAVACLSVSNEGEGERSRARRAAASVDQHSPTAAGSEESAQWQSSEPEFKQQGGKEEDSQTAKEDLGAPRGLLKRSVETRERGEDEIRQREAQQLDFRSLLGRRSTPSNNNNSSSISSNNDFGTGQEDTMDFKANLKGLKSKFEDDRKSNSTQQVDFRAVLGKKGSAASPPSNAGNKPGDNKNATDFRSVLANKKKAPEKNGETPEKPAEKEKEKAAVNNCVDGAHHEKKAAAAGAGGGGGAAGGKGPEFKEKLSDVTAVDGQRLRLQCRLADPAGATVTWTLDGKVIKASKFIVLANEGGLCSLSIDKALPEDEGQYKCVAENATGRSECSCMVLVVDPAENSPADKKSKKATPTSESEFPKYAAADSFLLSQ</sequence>
<evidence type="ECO:0000313" key="6">
    <source>
        <dbReference type="EMBL" id="CAL1581888.1"/>
    </source>
</evidence>
<evidence type="ECO:0000256" key="4">
    <source>
        <dbReference type="SAM" id="MobiDB-lite"/>
    </source>
</evidence>
<feature type="compositionally biased region" description="Basic and acidic residues" evidence="4">
    <location>
        <begin position="88"/>
        <end position="106"/>
    </location>
</feature>
<dbReference type="InterPro" id="IPR007110">
    <property type="entry name" value="Ig-like_dom"/>
</dbReference>
<feature type="compositionally biased region" description="Polar residues" evidence="4">
    <location>
        <begin position="40"/>
        <end position="59"/>
    </location>
</feature>
<dbReference type="Gene3D" id="2.60.40.10">
    <property type="entry name" value="Immunoglobulins"/>
    <property type="match status" value="1"/>
</dbReference>
<keyword evidence="3" id="KW-0393">Immunoglobulin domain</keyword>
<dbReference type="GO" id="GO:0004672">
    <property type="term" value="F:protein kinase activity"/>
    <property type="evidence" value="ECO:0007669"/>
    <property type="project" value="TreeGrafter"/>
</dbReference>
<dbReference type="InterPro" id="IPR003598">
    <property type="entry name" value="Ig_sub2"/>
</dbReference>
<dbReference type="PANTHER" id="PTHR47633:SF1">
    <property type="entry name" value="MYOSIN LIGHT CHAIN KINASE, SMOOTH MUSCLE"/>
    <property type="match status" value="1"/>
</dbReference>
<keyword evidence="2" id="KW-0112">Calmodulin-binding</keyword>
<evidence type="ECO:0000256" key="3">
    <source>
        <dbReference type="ARBA" id="ARBA00023319"/>
    </source>
</evidence>
<dbReference type="InterPro" id="IPR036179">
    <property type="entry name" value="Ig-like_dom_sf"/>
</dbReference>
<evidence type="ECO:0000256" key="2">
    <source>
        <dbReference type="ARBA" id="ARBA00022860"/>
    </source>
</evidence>
<keyword evidence="7" id="KW-1185">Reference proteome</keyword>
<dbReference type="AlphaFoldDB" id="A0AAV2K0B5"/>
<gene>
    <name evidence="6" type="ORF">KC01_LOCUS12601</name>
</gene>
<dbReference type="InterPro" id="IPR003599">
    <property type="entry name" value="Ig_sub"/>
</dbReference>
<dbReference type="PANTHER" id="PTHR47633">
    <property type="entry name" value="IMMUNOGLOBULIN"/>
    <property type="match status" value="1"/>
</dbReference>
<feature type="compositionally biased region" description="Low complexity" evidence="4">
    <location>
        <begin position="121"/>
        <end position="133"/>
    </location>
</feature>
<dbReference type="Pfam" id="PF07679">
    <property type="entry name" value="I-set"/>
    <property type="match status" value="1"/>
</dbReference>
<evidence type="ECO:0000313" key="7">
    <source>
        <dbReference type="Proteomes" id="UP001497482"/>
    </source>
</evidence>
<dbReference type="InterPro" id="IPR013783">
    <property type="entry name" value="Ig-like_fold"/>
</dbReference>
<feature type="domain" description="Ig-like" evidence="5">
    <location>
        <begin position="261"/>
        <end position="345"/>
    </location>
</feature>
<accession>A0AAV2K0B5</accession>
<dbReference type="EMBL" id="OZ035837">
    <property type="protein sequence ID" value="CAL1581888.1"/>
    <property type="molecule type" value="Genomic_DNA"/>
</dbReference>
<dbReference type="Proteomes" id="UP001497482">
    <property type="component" value="Chromosome 15"/>
</dbReference>
<name>A0AAV2K0B5_KNICA</name>
<feature type="compositionally biased region" description="Basic and acidic residues" evidence="4">
    <location>
        <begin position="209"/>
        <end position="228"/>
    </location>
</feature>
<protein>
    <recommendedName>
        <fullName evidence="5">Ig-like domain-containing protein</fullName>
    </recommendedName>
</protein>
<dbReference type="InterPro" id="IPR013098">
    <property type="entry name" value="Ig_I-set"/>
</dbReference>
<dbReference type="SUPFAM" id="SSF48726">
    <property type="entry name" value="Immunoglobulin"/>
    <property type="match status" value="1"/>
</dbReference>
<dbReference type="PROSITE" id="PS50835">
    <property type="entry name" value="IG_LIKE"/>
    <property type="match status" value="1"/>
</dbReference>
<organism evidence="6 7">
    <name type="scientific">Knipowitschia caucasica</name>
    <name type="common">Caucasian dwarf goby</name>
    <name type="synonym">Pomatoschistus caucasicus</name>
    <dbReference type="NCBI Taxonomy" id="637954"/>
    <lineage>
        <taxon>Eukaryota</taxon>
        <taxon>Metazoa</taxon>
        <taxon>Chordata</taxon>
        <taxon>Craniata</taxon>
        <taxon>Vertebrata</taxon>
        <taxon>Euteleostomi</taxon>
        <taxon>Actinopterygii</taxon>
        <taxon>Neopterygii</taxon>
        <taxon>Teleostei</taxon>
        <taxon>Neoteleostei</taxon>
        <taxon>Acanthomorphata</taxon>
        <taxon>Gobiaria</taxon>
        <taxon>Gobiiformes</taxon>
        <taxon>Gobioidei</taxon>
        <taxon>Gobiidae</taxon>
        <taxon>Gobiinae</taxon>
        <taxon>Knipowitschia</taxon>
    </lineage>
</organism>
<feature type="region of interest" description="Disordered" evidence="4">
    <location>
        <begin position="20"/>
        <end position="141"/>
    </location>
</feature>
<comment type="similarity">
    <text evidence="1">Belongs to the protein kinase superfamily. CAMK Ser/Thr protein kinase family.</text>
</comment>